<keyword evidence="10" id="KW-0067">ATP-binding</keyword>
<evidence type="ECO:0000256" key="3">
    <source>
        <dbReference type="ARBA" id="ARBA00008894"/>
    </source>
</evidence>
<evidence type="ECO:0000256" key="8">
    <source>
        <dbReference type="ARBA" id="ARBA00022741"/>
    </source>
</evidence>
<evidence type="ECO:0000259" key="11">
    <source>
        <dbReference type="Pfam" id="PF00931"/>
    </source>
</evidence>
<dbReference type="InterPro" id="IPR036388">
    <property type="entry name" value="WH-like_DNA-bd_sf"/>
</dbReference>
<comment type="subcellular location">
    <subcellularLocation>
        <location evidence="2">Cytoplasm</location>
    </subcellularLocation>
</comment>
<evidence type="ECO:0000256" key="2">
    <source>
        <dbReference type="ARBA" id="ARBA00004496"/>
    </source>
</evidence>
<keyword evidence="4" id="KW-0963">Cytoplasm</keyword>
<dbReference type="FunFam" id="3.40.50.300:FF:001091">
    <property type="entry name" value="Probable disease resistance protein At1g61300"/>
    <property type="match status" value="1"/>
</dbReference>
<dbReference type="InterPro" id="IPR058922">
    <property type="entry name" value="WHD_DRP"/>
</dbReference>
<dbReference type="InterPro" id="IPR032675">
    <property type="entry name" value="LRR_dom_sf"/>
</dbReference>
<proteinExistence type="inferred from homology"/>
<dbReference type="EMBL" id="JBJUIK010000012">
    <property type="protein sequence ID" value="KAL3509006.1"/>
    <property type="molecule type" value="Genomic_DNA"/>
</dbReference>
<evidence type="ECO:0000313" key="15">
    <source>
        <dbReference type="Proteomes" id="UP001630127"/>
    </source>
</evidence>
<dbReference type="InterPro" id="IPR002182">
    <property type="entry name" value="NB-ARC"/>
</dbReference>
<evidence type="ECO:0000256" key="7">
    <source>
        <dbReference type="ARBA" id="ARBA00022737"/>
    </source>
</evidence>
<dbReference type="Proteomes" id="UP001630127">
    <property type="component" value="Unassembled WGS sequence"/>
</dbReference>
<evidence type="ECO:0000259" key="12">
    <source>
        <dbReference type="Pfam" id="PF23559"/>
    </source>
</evidence>
<dbReference type="InterPro" id="IPR042197">
    <property type="entry name" value="Apaf_helical"/>
</dbReference>
<gene>
    <name evidence="14" type="ORF">ACH5RR_028407</name>
</gene>
<evidence type="ECO:0000256" key="6">
    <source>
        <dbReference type="ARBA" id="ARBA00022667"/>
    </source>
</evidence>
<dbReference type="PANTHER" id="PTHR23155">
    <property type="entry name" value="DISEASE RESISTANCE PROTEIN RP"/>
    <property type="match status" value="1"/>
</dbReference>
<sequence length="872" mass="99673">SLWQLLLCNTMFMVSEKGQMKLLYEGLRFFRSILREPQEQTDELDGRFLTILIGAAIVICSLYVVNNVNEVDINDSVVRDSPDCCAMLVNVNNDIKLIKAQITGSSMMRNLPSNQIFEGQVVSKTSSLMPSKGKITTVQEVIVELKDEAKKVTDQLIGGSENLEIIPIVGMPGLGKTTLAKKIYNNPSIMHHFHICLWNTVSQVYNKKNLLLQILCDDGNLSRKNEEPRNMDEDDLLQKLYQKLKGNRYLVVFDDVWDIRVWNDLRFSFPNDKNGSRVLFTSRFSNVASEVEIGREPHNLRALTDSESWELLKRKVFGQEDCPQALHELGMEIAKNCKGLPLTVVIIAGILASIEHSGWAELAKSLTSTIVYETDLCMHTLQISYEHLPHYLKPCLLYFGAFPEDQEIKAKNLMWLWIAEGYVQDPMRLEDVDPMLLDDVAEEYMMDLIGRNLVMVSKQKSTGGVKACCIHDLLHEFCRSKAQEENFLMMLQGYDELSVFNAPPNLQRLRICSEYKDFKKSRIFCPNLSSLLFSNQIKEYCRFTRADILFVCLIYKHLRVLVLKQVILDCDDFLNEINVLVQLRYLAILAFLGTMTVIPPSVANLSNLETFLAEDLGTSGAVSLPETIWNMKKLKHLHIRSYEGCYVPEGNLLDYNSFNLHKLETFSCLYVSSSERLEEIAKKIPNIRQLEIKVSAFITKVSLDSLNQLESLKVSTTNQFRSEVEYCFPSTLKKLTLELLGLPWSKISLIEELPNLEVLKLLWRSFKGKRWDMKEGGFRKLRVLWLESLDLVEWIDTDCDGGCIPSLEKLLLVGSLDLKKVPSCLMSIPTLEMIKVKTLKTNESLLSLVRGIEDEQRSNGNENLKILIDFFQ</sequence>
<feature type="non-terminal residue" evidence="14">
    <location>
        <position position="1"/>
    </location>
</feature>
<dbReference type="Gene3D" id="3.80.10.10">
    <property type="entry name" value="Ribonuclease Inhibitor"/>
    <property type="match status" value="1"/>
</dbReference>
<dbReference type="GO" id="GO:0005524">
    <property type="term" value="F:ATP binding"/>
    <property type="evidence" value="ECO:0007669"/>
    <property type="project" value="UniProtKB-KW"/>
</dbReference>
<organism evidence="14 15">
    <name type="scientific">Cinchona calisaya</name>
    <dbReference type="NCBI Taxonomy" id="153742"/>
    <lineage>
        <taxon>Eukaryota</taxon>
        <taxon>Viridiplantae</taxon>
        <taxon>Streptophyta</taxon>
        <taxon>Embryophyta</taxon>
        <taxon>Tracheophyta</taxon>
        <taxon>Spermatophyta</taxon>
        <taxon>Magnoliopsida</taxon>
        <taxon>eudicotyledons</taxon>
        <taxon>Gunneridae</taxon>
        <taxon>Pentapetalae</taxon>
        <taxon>asterids</taxon>
        <taxon>lamiids</taxon>
        <taxon>Gentianales</taxon>
        <taxon>Rubiaceae</taxon>
        <taxon>Cinchonoideae</taxon>
        <taxon>Cinchoneae</taxon>
        <taxon>Cinchona</taxon>
    </lineage>
</organism>
<dbReference type="InterPro" id="IPR044974">
    <property type="entry name" value="Disease_R_plants"/>
</dbReference>
<dbReference type="Gene3D" id="3.40.50.300">
    <property type="entry name" value="P-loop containing nucleotide triphosphate hydrolases"/>
    <property type="match status" value="1"/>
</dbReference>
<keyword evidence="9" id="KW-0611">Plant defense</keyword>
<keyword evidence="8" id="KW-0547">Nucleotide-binding</keyword>
<dbReference type="PANTHER" id="PTHR23155:SF1152">
    <property type="entry name" value="AAA+ ATPASE DOMAIN-CONTAINING PROTEIN"/>
    <property type="match status" value="1"/>
</dbReference>
<dbReference type="Gene3D" id="1.10.10.10">
    <property type="entry name" value="Winged helix-like DNA-binding domain superfamily/Winged helix DNA-binding domain"/>
    <property type="match status" value="1"/>
</dbReference>
<dbReference type="GO" id="GO:0009626">
    <property type="term" value="P:plant-type hypersensitive response"/>
    <property type="evidence" value="ECO:0007669"/>
    <property type="project" value="UniProtKB-KW"/>
</dbReference>
<dbReference type="FunFam" id="1.10.10.10:FF:000322">
    <property type="entry name" value="Probable disease resistance protein At1g63360"/>
    <property type="match status" value="1"/>
</dbReference>
<evidence type="ECO:0008006" key="16">
    <source>
        <dbReference type="Google" id="ProtNLM"/>
    </source>
</evidence>
<comment type="similarity">
    <text evidence="3">Belongs to the disease resistance NB-LRR family.</text>
</comment>
<evidence type="ECO:0000256" key="5">
    <source>
        <dbReference type="ARBA" id="ARBA00022614"/>
    </source>
</evidence>
<accession>A0ABD2YQX2</accession>
<feature type="domain" description="Disease resistance R13L4/SHOC-2-like LRR" evidence="13">
    <location>
        <begin position="554"/>
        <end position="812"/>
    </location>
</feature>
<dbReference type="Gene3D" id="1.10.8.430">
    <property type="entry name" value="Helical domain of apoptotic protease-activating factors"/>
    <property type="match status" value="1"/>
</dbReference>
<keyword evidence="5" id="KW-0433">Leucine-rich repeat</keyword>
<feature type="domain" description="Disease resistance protein winged helix" evidence="12">
    <location>
        <begin position="402"/>
        <end position="477"/>
    </location>
</feature>
<dbReference type="GO" id="GO:0051607">
    <property type="term" value="P:defense response to virus"/>
    <property type="evidence" value="ECO:0007669"/>
    <property type="project" value="UniProtKB-ARBA"/>
</dbReference>
<evidence type="ECO:0000259" key="13">
    <source>
        <dbReference type="Pfam" id="PF23598"/>
    </source>
</evidence>
<evidence type="ECO:0000256" key="4">
    <source>
        <dbReference type="ARBA" id="ARBA00022490"/>
    </source>
</evidence>
<protein>
    <recommendedName>
        <fullName evidence="16">NB-ARC domain-containing protein</fullName>
    </recommendedName>
</protein>
<reference evidence="14 15" key="1">
    <citation type="submission" date="2024-11" db="EMBL/GenBank/DDBJ databases">
        <title>A near-complete genome assembly of Cinchona calisaya.</title>
        <authorList>
            <person name="Lian D.C."/>
            <person name="Zhao X.W."/>
            <person name="Wei L."/>
        </authorList>
    </citation>
    <scope>NUCLEOTIDE SEQUENCE [LARGE SCALE GENOMIC DNA]</scope>
    <source>
        <tissue evidence="14">Nenye</tissue>
    </source>
</reference>
<evidence type="ECO:0000256" key="9">
    <source>
        <dbReference type="ARBA" id="ARBA00022821"/>
    </source>
</evidence>
<dbReference type="GO" id="GO:0005737">
    <property type="term" value="C:cytoplasm"/>
    <property type="evidence" value="ECO:0007669"/>
    <property type="project" value="UniProtKB-SubCell"/>
</dbReference>
<comment type="function">
    <text evidence="1">Confers resistance to late blight (Phytophthora infestans) races carrying the avirulence gene Avr1. Resistance proteins guard the plant against pathogens that contain an appropriate avirulence protein via an indirect interaction with this avirulence protein. That triggers a defense system including the hypersensitive response, which restricts the pathogen growth.</text>
</comment>
<dbReference type="PRINTS" id="PR00364">
    <property type="entry name" value="DISEASERSIST"/>
</dbReference>
<dbReference type="Pfam" id="PF00931">
    <property type="entry name" value="NB-ARC"/>
    <property type="match status" value="1"/>
</dbReference>
<dbReference type="AlphaFoldDB" id="A0ABD2YQX2"/>
<evidence type="ECO:0000313" key="14">
    <source>
        <dbReference type="EMBL" id="KAL3509006.1"/>
    </source>
</evidence>
<comment type="caution">
    <text evidence="14">The sequence shown here is derived from an EMBL/GenBank/DDBJ whole genome shotgun (WGS) entry which is preliminary data.</text>
</comment>
<keyword evidence="15" id="KW-1185">Reference proteome</keyword>
<name>A0ABD2YQX2_9GENT</name>
<dbReference type="InterPro" id="IPR055414">
    <property type="entry name" value="LRR_R13L4/SHOC2-like"/>
</dbReference>
<evidence type="ECO:0000256" key="10">
    <source>
        <dbReference type="ARBA" id="ARBA00022840"/>
    </source>
</evidence>
<dbReference type="InterPro" id="IPR027417">
    <property type="entry name" value="P-loop_NTPase"/>
</dbReference>
<dbReference type="SUPFAM" id="SSF52540">
    <property type="entry name" value="P-loop containing nucleoside triphosphate hydrolases"/>
    <property type="match status" value="1"/>
</dbReference>
<keyword evidence="6" id="KW-0381">Hypersensitive response</keyword>
<evidence type="ECO:0000256" key="1">
    <source>
        <dbReference type="ARBA" id="ARBA00002074"/>
    </source>
</evidence>
<dbReference type="Pfam" id="PF23559">
    <property type="entry name" value="WHD_DRP"/>
    <property type="match status" value="1"/>
</dbReference>
<dbReference type="SUPFAM" id="SSF52058">
    <property type="entry name" value="L domain-like"/>
    <property type="match status" value="1"/>
</dbReference>
<dbReference type="Pfam" id="PF23598">
    <property type="entry name" value="LRR_14"/>
    <property type="match status" value="1"/>
</dbReference>
<keyword evidence="7" id="KW-0677">Repeat</keyword>
<feature type="domain" description="NB-ARC" evidence="11">
    <location>
        <begin position="147"/>
        <end position="321"/>
    </location>
</feature>